<evidence type="ECO:0000256" key="10">
    <source>
        <dbReference type="RuleBase" id="RU003355"/>
    </source>
</evidence>
<evidence type="ECO:0000259" key="14">
    <source>
        <dbReference type="Pfam" id="PF05922"/>
    </source>
</evidence>
<dbReference type="PROSITE" id="PS51892">
    <property type="entry name" value="SUBTILASE"/>
    <property type="match status" value="1"/>
</dbReference>
<dbReference type="GO" id="GO:0016020">
    <property type="term" value="C:membrane"/>
    <property type="evidence" value="ECO:0007669"/>
    <property type="project" value="InterPro"/>
</dbReference>
<evidence type="ECO:0000256" key="8">
    <source>
        <dbReference type="PIRSR" id="PIRSR615500-1"/>
    </source>
</evidence>
<dbReference type="InterPro" id="IPR000209">
    <property type="entry name" value="Peptidase_S8/S53_dom"/>
</dbReference>
<evidence type="ECO:0000259" key="15">
    <source>
        <dbReference type="Pfam" id="PF06280"/>
    </source>
</evidence>
<evidence type="ECO:0000256" key="9">
    <source>
        <dbReference type="PROSITE-ProRule" id="PRU01240"/>
    </source>
</evidence>
<evidence type="ECO:0000259" key="13">
    <source>
        <dbReference type="Pfam" id="PF02225"/>
    </source>
</evidence>
<dbReference type="InterPro" id="IPR003137">
    <property type="entry name" value="PA_domain"/>
</dbReference>
<dbReference type="SUPFAM" id="SSF52025">
    <property type="entry name" value="PA domain"/>
    <property type="match status" value="1"/>
</dbReference>
<dbReference type="KEGG" id="vil:CFK37_08165"/>
<dbReference type="Proteomes" id="UP000198312">
    <property type="component" value="Chromosome"/>
</dbReference>
<feature type="domain" description="Inhibitor I9" evidence="14">
    <location>
        <begin position="97"/>
        <end position="158"/>
    </location>
</feature>
<evidence type="ECO:0000256" key="6">
    <source>
        <dbReference type="ARBA" id="ARBA00022801"/>
    </source>
</evidence>
<organism evidence="16 17">
    <name type="scientific">Virgibacillus phasianinus</name>
    <dbReference type="NCBI Taxonomy" id="2017483"/>
    <lineage>
        <taxon>Bacteria</taxon>
        <taxon>Bacillati</taxon>
        <taxon>Bacillota</taxon>
        <taxon>Bacilli</taxon>
        <taxon>Bacillales</taxon>
        <taxon>Bacillaceae</taxon>
        <taxon>Virgibacillus</taxon>
    </lineage>
</organism>
<evidence type="ECO:0000256" key="3">
    <source>
        <dbReference type="ARBA" id="ARBA00022670"/>
    </source>
</evidence>
<feature type="active site" description="Charge relay system" evidence="8 9">
    <location>
        <position position="199"/>
    </location>
</feature>
<evidence type="ECO:0000256" key="4">
    <source>
        <dbReference type="ARBA" id="ARBA00022729"/>
    </source>
</evidence>
<dbReference type="CDD" id="cd07475">
    <property type="entry name" value="Peptidases_S8_C5a_Peptidase"/>
    <property type="match status" value="1"/>
</dbReference>
<feature type="chain" id="PRO_5013256695" evidence="11">
    <location>
        <begin position="27"/>
        <end position="1540"/>
    </location>
</feature>
<keyword evidence="17" id="KW-1185">Reference proteome</keyword>
<gene>
    <name evidence="16" type="ORF">CFK37_08165</name>
</gene>
<feature type="active site" description="Charge relay system" evidence="8 9">
    <location>
        <position position="595"/>
    </location>
</feature>
<dbReference type="Gene3D" id="2.60.40.1710">
    <property type="entry name" value="Subtilisin-like superfamily"/>
    <property type="match status" value="1"/>
</dbReference>
<feature type="domain" description="Peptidase S8/S53" evidence="12">
    <location>
        <begin position="190"/>
        <end position="657"/>
    </location>
</feature>
<dbReference type="InterPro" id="IPR022398">
    <property type="entry name" value="Peptidase_S8_His-AS"/>
</dbReference>
<dbReference type="InterPro" id="IPR010259">
    <property type="entry name" value="S8pro/Inhibitor_I9"/>
</dbReference>
<keyword evidence="4 11" id="KW-0732">Signal</keyword>
<protein>
    <submittedName>
        <fullName evidence="16">Lactocepin</fullName>
    </submittedName>
</protein>
<keyword evidence="2" id="KW-0964">Secreted</keyword>
<dbReference type="Pfam" id="PF02225">
    <property type="entry name" value="PA"/>
    <property type="match status" value="1"/>
</dbReference>
<dbReference type="InterPro" id="IPR036852">
    <property type="entry name" value="Peptidase_S8/S53_dom_sf"/>
</dbReference>
<dbReference type="OrthoDB" id="9798386at2"/>
<dbReference type="InterPro" id="IPR046450">
    <property type="entry name" value="PA_dom_sf"/>
</dbReference>
<keyword evidence="7 9" id="KW-0720">Serine protease</keyword>
<dbReference type="EMBL" id="CP022315">
    <property type="protein sequence ID" value="ASK62141.1"/>
    <property type="molecule type" value="Genomic_DNA"/>
</dbReference>
<dbReference type="RefSeq" id="WP_089061401.1">
    <property type="nucleotide sequence ID" value="NZ_CP022315.1"/>
</dbReference>
<dbReference type="PANTHER" id="PTHR30032:SF8">
    <property type="entry name" value="GERMINATION-SPECIFIC N-ACETYLMURAMOYL-L-ALANINE AMIDASE"/>
    <property type="match status" value="1"/>
</dbReference>
<dbReference type="GO" id="GO:0006508">
    <property type="term" value="P:proteolysis"/>
    <property type="evidence" value="ECO:0007669"/>
    <property type="project" value="UniProtKB-KW"/>
</dbReference>
<dbReference type="Pfam" id="PF00082">
    <property type="entry name" value="Peptidase_S8"/>
    <property type="match status" value="1"/>
</dbReference>
<dbReference type="InterPro" id="IPR023827">
    <property type="entry name" value="Peptidase_S8_Asp-AS"/>
</dbReference>
<dbReference type="Gene3D" id="3.50.30.30">
    <property type="match status" value="1"/>
</dbReference>
<evidence type="ECO:0000256" key="1">
    <source>
        <dbReference type="ARBA" id="ARBA00011073"/>
    </source>
</evidence>
<feature type="domain" description="PA" evidence="13">
    <location>
        <begin position="448"/>
        <end position="527"/>
    </location>
</feature>
<dbReference type="InterPro" id="IPR034216">
    <property type="entry name" value="C5a_Peptidase"/>
</dbReference>
<dbReference type="InterPro" id="IPR051922">
    <property type="entry name" value="Bact_Sporulation_Assoc"/>
</dbReference>
<evidence type="ECO:0000313" key="16">
    <source>
        <dbReference type="EMBL" id="ASK62141.1"/>
    </source>
</evidence>
<dbReference type="Pfam" id="PF04122">
    <property type="entry name" value="CW_binding_2"/>
    <property type="match status" value="3"/>
</dbReference>
<dbReference type="GO" id="GO:0004252">
    <property type="term" value="F:serine-type endopeptidase activity"/>
    <property type="evidence" value="ECO:0007669"/>
    <property type="project" value="UniProtKB-UniRule"/>
</dbReference>
<reference evidence="16 17" key="1">
    <citation type="submission" date="2017-07" db="EMBL/GenBank/DDBJ databases">
        <title>Virgibacillus sp. LM2416.</title>
        <authorList>
            <person name="Tak E.J."/>
            <person name="Bae J.-W."/>
        </authorList>
    </citation>
    <scope>NUCLEOTIDE SEQUENCE [LARGE SCALE GENOMIC DNA]</scope>
    <source>
        <strain evidence="16 17">LM2416</strain>
    </source>
</reference>
<dbReference type="InterPro" id="IPR007253">
    <property type="entry name" value="Cell_wall-bd_2"/>
</dbReference>
<dbReference type="InterPro" id="IPR010435">
    <property type="entry name" value="C5a/SBT2-like_Fn3"/>
</dbReference>
<dbReference type="PRINTS" id="PR00723">
    <property type="entry name" value="SUBTILISIN"/>
</dbReference>
<dbReference type="Pfam" id="PF06280">
    <property type="entry name" value="fn3_5"/>
    <property type="match status" value="1"/>
</dbReference>
<dbReference type="PROSITE" id="PS00136">
    <property type="entry name" value="SUBTILASE_ASP"/>
    <property type="match status" value="1"/>
</dbReference>
<dbReference type="InterPro" id="IPR023828">
    <property type="entry name" value="Peptidase_S8_Ser-AS"/>
</dbReference>
<keyword evidence="5" id="KW-0677">Repeat</keyword>
<proteinExistence type="inferred from homology"/>
<feature type="signal peptide" evidence="11">
    <location>
        <begin position="1"/>
        <end position="26"/>
    </location>
</feature>
<dbReference type="GO" id="GO:0030288">
    <property type="term" value="C:outer membrane-bounded periplasmic space"/>
    <property type="evidence" value="ECO:0007669"/>
    <property type="project" value="TreeGrafter"/>
</dbReference>
<dbReference type="PROSITE" id="PS00138">
    <property type="entry name" value="SUBTILASE_SER"/>
    <property type="match status" value="1"/>
</dbReference>
<dbReference type="Gene3D" id="3.40.50.200">
    <property type="entry name" value="Peptidase S8/S53 domain"/>
    <property type="match status" value="1"/>
</dbReference>
<keyword evidence="3 9" id="KW-0645">Protease</keyword>
<dbReference type="PANTHER" id="PTHR30032">
    <property type="entry name" value="N-ACETYLMURAMOYL-L-ALANINE AMIDASE-RELATED"/>
    <property type="match status" value="1"/>
</dbReference>
<dbReference type="Pfam" id="PF05922">
    <property type="entry name" value="Inhibitor_I9"/>
    <property type="match status" value="1"/>
</dbReference>
<name>A0A220U2S5_9BACI</name>
<evidence type="ECO:0000256" key="5">
    <source>
        <dbReference type="ARBA" id="ARBA00022737"/>
    </source>
</evidence>
<dbReference type="PROSITE" id="PS00137">
    <property type="entry name" value="SUBTILASE_HIS"/>
    <property type="match status" value="1"/>
</dbReference>
<keyword evidence="6 9" id="KW-0378">Hydrolase</keyword>
<comment type="similarity">
    <text evidence="1 9 10">Belongs to the peptidase S8 family.</text>
</comment>
<dbReference type="Gene3D" id="3.40.50.12090">
    <property type="match status" value="2"/>
</dbReference>
<sequence length="1540" mass="167957">MYRFRKVFSIILILLLVLSNGTFAFASTNDKAISIDKSKLSKTSQLDKINKIKKPTLDANFKDSEKVRVIVELDGETPLEYANKKGVMYKRLAQSMKDSLTNKVEKQQKAAKSAISSKGIDINYNYDYAVSFNGFSGKVEFGNIEKIEAVPNVKNVYLANEYNRPVEPNLDTSHEYIQSHQTWADANLKGEGMVVAVIDTGVDPSHRDFVLSDDTEEELTKKEVKAIVGEGEVEGKYFTEKVPFGHNYFDHNNTVKPATSEHGMHVAGIVAANGDTQNGGVKGVAPEAQVLGMKVFSNDPNFESTWSDVYLAAIDDAIALGADVLNMSLGSTASFYEANSPEDLAITRAVENGIVSAISAGNSGNIGYGWDNPFYKNPDIGVVGAPGLNTDSISVAASGNTAYLYEHKLSVGDFQATGYGIDDWTDLAASQELEVVSLSQLKGVEEVPGEACKVCGSAEDFASVDVEGKVVLVKRGDLAFIDKTNNAAAAGAIGIIVYDHGQSQFYKDQGGWAIPFTMLHAEDGTELEKVLSEGPKALNISKLNREESPEMGRMTEFTSWGTTPSLELKPEITAPGGNIYSTLNDNKYGVKSGTSMAAPHVAGGSALVQQYLQKDDRFADLSNEERTRLAKVLLMNTADVIMDLNDQPFSPRRQGAGMMQLLSAVRTPVTIVDSSTDEAKVELKDFQSKTFEMTFTAENISDKDVTYNVDTSVLADTLQKTTDVDYNALIAGNMKDVNIDSPESITVPAEESTSFTVSVDLTNAKIPGLTADGEKTSFDLRENIFVEGFVKLTPEDKTIADLSIPYVGFYGNWDEPEVLDGIQDLGEERFYNFDKLFGPGVGHDMLFGEEGYFVKPVEIDGKLYYPVSPNGDGQYDTVYPLPAFMRNATEMQFNILNEDEKQIRRVLVEHDVVKTYFDGGNGSYYSFNPVRAWDGKNLSNVVDDGVYYYEIKSLIDYKGAEWQSDKYPLYVDTTAPEVNATYNAESGVLNIDATDSGVGILEFSVSLDGNLLGYVPGDTKEVNLPGLPEGSKVTVEATDNAANSSSDVVSFGDEEAPMIYADEHAPEPYGAYSKREIPVKGYVQEDVALESFTVNGKEIDVEKDGNKYKFTTVVKFDSDGAKDIKLKAVDNAGKEHAINRPIFVDTTNPSMEYEVPKVVDNDVDSIKVDFNLKDNFNYLSLKVNDDHVYELPFKGPSTYVNPANETVQHTLSLKPGDNVFTLTLEDFAGNVTTKEFTVYRNESESRVDRLAGATLYHTAVEVSKEGWEKSDTVVLARGDRFGDALAGIPLAKKYDAPLLLTESNKFTKVTKEEITRLGAKTVYILGGELAVTKSVEADLKEQGITVHRIGGANRFETSVNVAKEVVENGKSNEVVVVNGMNFPDALSVGSYAAMEGLPILLVNGKELPKSAEKLMFDFGVTKTLVVGGPSVVSKDLMNQLPHPYRVAGGNRYETAIAVAEYFDLDTNHYFVATGRHFADGLSSGALAAKRGEGILLVTDHVPEVVEEFITKSDLDLLTVIGGPIAISKNVEKALNKLLGN</sequence>
<feature type="active site" description="Charge relay system" evidence="8 9">
    <location>
        <position position="262"/>
    </location>
</feature>
<evidence type="ECO:0000313" key="17">
    <source>
        <dbReference type="Proteomes" id="UP000198312"/>
    </source>
</evidence>
<evidence type="ECO:0000256" key="7">
    <source>
        <dbReference type="ARBA" id="ARBA00022825"/>
    </source>
</evidence>
<feature type="domain" description="C5a peptidase/Subtilisin-like protease SBT2-like Fn3-like" evidence="15">
    <location>
        <begin position="681"/>
        <end position="807"/>
    </location>
</feature>
<dbReference type="SUPFAM" id="SSF52743">
    <property type="entry name" value="Subtilisin-like"/>
    <property type="match status" value="1"/>
</dbReference>
<evidence type="ECO:0000256" key="2">
    <source>
        <dbReference type="ARBA" id="ARBA00022525"/>
    </source>
</evidence>
<accession>A0A220U2S5</accession>
<evidence type="ECO:0000256" key="11">
    <source>
        <dbReference type="SAM" id="SignalP"/>
    </source>
</evidence>
<dbReference type="InterPro" id="IPR015500">
    <property type="entry name" value="Peptidase_S8_subtilisin-rel"/>
</dbReference>
<evidence type="ECO:0000259" key="12">
    <source>
        <dbReference type="Pfam" id="PF00082"/>
    </source>
</evidence>